<name>A0A2V1K353_9BURK</name>
<comment type="subunit">
    <text evidence="10">Homotetramer.</text>
</comment>
<keyword evidence="6 10" id="KW-0460">Magnesium</keyword>
<proteinExistence type="inferred from homology"/>
<evidence type="ECO:0000256" key="9">
    <source>
        <dbReference type="ARBA" id="ARBA00048995"/>
    </source>
</evidence>
<dbReference type="GO" id="GO:0005829">
    <property type="term" value="C:cytosol"/>
    <property type="evidence" value="ECO:0007669"/>
    <property type="project" value="TreeGrafter"/>
</dbReference>
<evidence type="ECO:0000256" key="11">
    <source>
        <dbReference type="PROSITE-ProRule" id="PRU10111"/>
    </source>
</evidence>
<feature type="active site" evidence="10 12">
    <location>
        <position position="597"/>
    </location>
</feature>
<dbReference type="Proteomes" id="UP000245212">
    <property type="component" value="Unassembled WGS sequence"/>
</dbReference>
<comment type="function">
    <text evidence="2 10">Forms oxaloacetate, a four-carbon dicarboxylic acid source for the tricarboxylic acid cycle.</text>
</comment>
<dbReference type="GO" id="GO:0000287">
    <property type="term" value="F:magnesium ion binding"/>
    <property type="evidence" value="ECO:0007669"/>
    <property type="project" value="UniProtKB-UniRule"/>
</dbReference>
<dbReference type="HAMAP" id="MF_00595">
    <property type="entry name" value="PEPcase_type1"/>
    <property type="match status" value="1"/>
</dbReference>
<evidence type="ECO:0000256" key="5">
    <source>
        <dbReference type="ARBA" id="ARBA00022419"/>
    </source>
</evidence>
<evidence type="ECO:0000256" key="3">
    <source>
        <dbReference type="ARBA" id="ARBA00008346"/>
    </source>
</evidence>
<gene>
    <name evidence="10" type="primary">ppc</name>
    <name evidence="13" type="ORF">DD235_06620</name>
</gene>
<evidence type="ECO:0000256" key="4">
    <source>
        <dbReference type="ARBA" id="ARBA00012305"/>
    </source>
</evidence>
<comment type="cofactor">
    <cofactor evidence="1 10">
        <name>Mg(2+)</name>
        <dbReference type="ChEBI" id="CHEBI:18420"/>
    </cofactor>
</comment>
<accession>A0A2V1K353</accession>
<dbReference type="InterPro" id="IPR021135">
    <property type="entry name" value="PEP_COase"/>
</dbReference>
<reference evidence="14" key="1">
    <citation type="submission" date="2018-05" db="EMBL/GenBank/DDBJ databases">
        <authorList>
            <person name="Li Y."/>
        </authorList>
    </citation>
    <scope>NUCLEOTIDE SEQUENCE [LARGE SCALE GENOMIC DNA]</scope>
    <source>
        <strain evidence="14">3d-2-2</strain>
    </source>
</reference>
<organism evidence="13 14">
    <name type="scientific">Corticimicrobacter populi</name>
    <dbReference type="NCBI Taxonomy" id="2175229"/>
    <lineage>
        <taxon>Bacteria</taxon>
        <taxon>Pseudomonadati</taxon>
        <taxon>Pseudomonadota</taxon>
        <taxon>Betaproteobacteria</taxon>
        <taxon>Burkholderiales</taxon>
        <taxon>Alcaligenaceae</taxon>
        <taxon>Corticimicrobacter</taxon>
    </lineage>
</organism>
<keyword evidence="7 10" id="KW-0456">Lyase</keyword>
<feature type="active site" evidence="10 11">
    <location>
        <position position="152"/>
    </location>
</feature>
<dbReference type="GO" id="GO:0008964">
    <property type="term" value="F:phosphoenolpyruvate carboxylase activity"/>
    <property type="evidence" value="ECO:0007669"/>
    <property type="project" value="UniProtKB-UniRule"/>
</dbReference>
<dbReference type="InterPro" id="IPR018129">
    <property type="entry name" value="PEP_COase_Lys_AS"/>
</dbReference>
<dbReference type="PANTHER" id="PTHR30523:SF6">
    <property type="entry name" value="PHOSPHOENOLPYRUVATE CARBOXYLASE"/>
    <property type="match status" value="1"/>
</dbReference>
<comment type="catalytic activity">
    <reaction evidence="9 10">
        <text>oxaloacetate + phosphate = phosphoenolpyruvate + hydrogencarbonate</text>
        <dbReference type="Rhea" id="RHEA:28370"/>
        <dbReference type="ChEBI" id="CHEBI:16452"/>
        <dbReference type="ChEBI" id="CHEBI:17544"/>
        <dbReference type="ChEBI" id="CHEBI:43474"/>
        <dbReference type="ChEBI" id="CHEBI:58702"/>
        <dbReference type="EC" id="4.1.1.31"/>
    </reaction>
</comment>
<dbReference type="InterPro" id="IPR033129">
    <property type="entry name" value="PEPCASE_His_AS"/>
</dbReference>
<dbReference type="InterPro" id="IPR022805">
    <property type="entry name" value="PEP_COase_bac/pln-type"/>
</dbReference>
<dbReference type="AlphaFoldDB" id="A0A2V1K353"/>
<evidence type="ECO:0000313" key="13">
    <source>
        <dbReference type="EMBL" id="PWF23995.1"/>
    </source>
</evidence>
<keyword evidence="13" id="KW-0670">Pyruvate</keyword>
<dbReference type="PROSITE" id="PS00393">
    <property type="entry name" value="PEPCASE_2"/>
    <property type="match status" value="1"/>
</dbReference>
<dbReference type="EC" id="4.1.1.31" evidence="4 10"/>
<dbReference type="Gene3D" id="1.20.1440.90">
    <property type="entry name" value="Phosphoenolpyruvate/pyruvate domain"/>
    <property type="match status" value="1"/>
</dbReference>
<dbReference type="PANTHER" id="PTHR30523">
    <property type="entry name" value="PHOSPHOENOLPYRUVATE CARBOXYLASE"/>
    <property type="match status" value="1"/>
</dbReference>
<dbReference type="SUPFAM" id="SSF51621">
    <property type="entry name" value="Phosphoenolpyruvate/pyruvate domain"/>
    <property type="match status" value="1"/>
</dbReference>
<dbReference type="GO" id="GO:0006107">
    <property type="term" value="P:oxaloacetate metabolic process"/>
    <property type="evidence" value="ECO:0007669"/>
    <property type="project" value="UniProtKB-UniRule"/>
</dbReference>
<comment type="similarity">
    <text evidence="3 10">Belongs to the PEPCase type 1 family.</text>
</comment>
<comment type="caution">
    <text evidence="13">The sequence shown here is derived from an EMBL/GenBank/DDBJ whole genome shotgun (WGS) entry which is preliminary data.</text>
</comment>
<dbReference type="InterPro" id="IPR015813">
    <property type="entry name" value="Pyrv/PenolPyrv_kinase-like_dom"/>
</dbReference>
<dbReference type="RefSeq" id="WP_109061274.1">
    <property type="nucleotide sequence ID" value="NZ_QETA01000002.1"/>
</dbReference>
<evidence type="ECO:0000256" key="2">
    <source>
        <dbReference type="ARBA" id="ARBA00003670"/>
    </source>
</evidence>
<keyword evidence="8 10" id="KW-0120">Carbon dioxide fixation</keyword>
<evidence type="ECO:0000256" key="8">
    <source>
        <dbReference type="ARBA" id="ARBA00023300"/>
    </source>
</evidence>
<dbReference type="PROSITE" id="PS00781">
    <property type="entry name" value="PEPCASE_1"/>
    <property type="match status" value="1"/>
</dbReference>
<sequence length="956" mass="106588">MNEQTRYLPAPQIDSALRDDIRLLGRTLGEVIQACEGKAVYQTIETLRRTAVQLRRTSQQEDAALLEQKVKALKAPGANAVARAFSYFLHLYNIAEDHNQKISQRQTQLSGDGPLPGSLRHVIGKLRDQGIGAGKIRKSLEQACLVPVLTAHPTEVQRKSTLDLHRHIAQALAQRDLPLTPDEQRASDEALTGYIATLWQTRMLRYSRLTVGDEIDNALSYYRSTFLHAIPRLYRDLSRLLDKDAGSPFGPLPKPVAAFLRMGSWIGGDRDGNPNVDAGTLRHALLRQATVLFEYYLKEFYLLGTELSMSTLLIDASPDLMALSDASVDTSPHREDEPYRRALIQIYARVAATAQNLTGQPLARRKTAQAEPYVDPDELAADLRTVADSLVTHHATPVARLRLNLLQHAVATFGFHLATVDLRQSSDVHERVLDELFSRASVTLDGKPVRYQELGEDDRIRLLRSELAQARPLSSPWLAYSEETARELEILRAAAEVRSRYGKLAVRQTIVSHTESVSDLLEVMVLQQEAGLLSHPDLPIEPGDGLMVVPLFETIPDLENGPAIMAQWLDYPEVKARVRKAQSGVQEVMLGYSDSNKDGGYLTSNWSLYQAEHALIDVFKARRLRLRLFHGRGGTVGRGGGSTYEAILAQPPGTVDGQMRLTEQGEVIQSKYKDAEVGRSHLDLLVSATLEASLSGQDGSSHQADDTCLGTYGPLMAHLSAQAMRSYRGLVYETDGFERYFFNATPIQEISGLNIGSRPASRKKNPTINDLRAIPWGFSWAQCRLLLPGWFGVGSALHDYLENGTSGQPRSRSARLAQLRTMAAEWPFFNTTLSNMEMVLSKVDLHIAARYAELVPDAKLRKNIFERIRTEYALTREILQEINQRELLADNPQLVASLQERFAYIDPLNYLQVEVLRRFRAGQQQRSQANAVANERLQRAIHLTINGIAAGLRNTG</sequence>
<dbReference type="PRINTS" id="PR00150">
    <property type="entry name" value="PEPCARBXLASE"/>
</dbReference>
<evidence type="ECO:0000256" key="1">
    <source>
        <dbReference type="ARBA" id="ARBA00001946"/>
    </source>
</evidence>
<dbReference type="GO" id="GO:0015977">
    <property type="term" value="P:carbon fixation"/>
    <property type="evidence" value="ECO:0007669"/>
    <property type="project" value="UniProtKB-UniRule"/>
</dbReference>
<keyword evidence="14" id="KW-1185">Reference proteome</keyword>
<dbReference type="NCBIfam" id="NF000584">
    <property type="entry name" value="PRK00009.1"/>
    <property type="match status" value="1"/>
</dbReference>
<evidence type="ECO:0000256" key="10">
    <source>
        <dbReference type="HAMAP-Rule" id="MF_00595"/>
    </source>
</evidence>
<dbReference type="GO" id="GO:0006099">
    <property type="term" value="P:tricarboxylic acid cycle"/>
    <property type="evidence" value="ECO:0007669"/>
    <property type="project" value="InterPro"/>
</dbReference>
<protein>
    <recommendedName>
        <fullName evidence="5 10">Phosphoenolpyruvate carboxylase</fullName>
        <shortName evidence="10">PEPC</shortName>
        <shortName evidence="10">PEPCase</shortName>
        <ecNumber evidence="4 10">4.1.1.31</ecNumber>
    </recommendedName>
</protein>
<evidence type="ECO:0000313" key="14">
    <source>
        <dbReference type="Proteomes" id="UP000245212"/>
    </source>
</evidence>
<dbReference type="Pfam" id="PF00311">
    <property type="entry name" value="PEPcase"/>
    <property type="match status" value="1"/>
</dbReference>
<evidence type="ECO:0000256" key="7">
    <source>
        <dbReference type="ARBA" id="ARBA00023239"/>
    </source>
</evidence>
<dbReference type="EMBL" id="QETA01000002">
    <property type="protein sequence ID" value="PWF23995.1"/>
    <property type="molecule type" value="Genomic_DNA"/>
</dbReference>
<evidence type="ECO:0000256" key="6">
    <source>
        <dbReference type="ARBA" id="ARBA00022842"/>
    </source>
</evidence>
<evidence type="ECO:0000256" key="12">
    <source>
        <dbReference type="PROSITE-ProRule" id="PRU10112"/>
    </source>
</evidence>